<evidence type="ECO:0000256" key="4">
    <source>
        <dbReference type="ARBA" id="ARBA00022692"/>
    </source>
</evidence>
<evidence type="ECO:0000256" key="2">
    <source>
        <dbReference type="ARBA" id="ARBA00022516"/>
    </source>
</evidence>
<dbReference type="GO" id="GO:0030148">
    <property type="term" value="P:sphingolipid biosynthetic process"/>
    <property type="evidence" value="ECO:0007669"/>
    <property type="project" value="TreeGrafter"/>
</dbReference>
<evidence type="ECO:0000313" key="12">
    <source>
        <dbReference type="EMBL" id="KAA0155067.1"/>
    </source>
</evidence>
<evidence type="ECO:0000256" key="9">
    <source>
        <dbReference type="ARBA" id="ARBA00023160"/>
    </source>
</evidence>
<feature type="transmembrane region" description="Helical" evidence="10">
    <location>
        <begin position="164"/>
        <end position="183"/>
    </location>
</feature>
<dbReference type="Proteomes" id="UP000325113">
    <property type="component" value="Unassembled WGS sequence"/>
</dbReference>
<evidence type="ECO:0000256" key="10">
    <source>
        <dbReference type="RuleBase" id="RU361115"/>
    </source>
</evidence>
<dbReference type="GO" id="GO:0019367">
    <property type="term" value="P:fatty acid elongation, saturated fatty acid"/>
    <property type="evidence" value="ECO:0007669"/>
    <property type="project" value="TreeGrafter"/>
</dbReference>
<keyword evidence="9 10" id="KW-0275">Fatty acid biosynthesis</keyword>
<dbReference type="GO" id="GO:0005789">
    <property type="term" value="C:endoplasmic reticulum membrane"/>
    <property type="evidence" value="ECO:0007669"/>
    <property type="project" value="TreeGrafter"/>
</dbReference>
<keyword evidence="6 10" id="KW-1133">Transmembrane helix</keyword>
<keyword evidence="7 10" id="KW-0443">Lipid metabolism</keyword>
<comment type="similarity">
    <text evidence="10">Belongs to the ELO family.</text>
</comment>
<keyword evidence="13" id="KW-1185">Reference proteome</keyword>
<organism evidence="11 13">
    <name type="scientific">Cafeteria roenbergensis</name>
    <name type="common">Marine flagellate</name>
    <dbReference type="NCBI Taxonomy" id="33653"/>
    <lineage>
        <taxon>Eukaryota</taxon>
        <taxon>Sar</taxon>
        <taxon>Stramenopiles</taxon>
        <taxon>Bigyra</taxon>
        <taxon>Opalozoa</taxon>
        <taxon>Bicosoecida</taxon>
        <taxon>Cafeteriaceae</taxon>
        <taxon>Cafeteria</taxon>
    </lineage>
</organism>
<feature type="transmembrane region" description="Helical" evidence="10">
    <location>
        <begin position="296"/>
        <end position="321"/>
    </location>
</feature>
<evidence type="ECO:0000313" key="11">
    <source>
        <dbReference type="EMBL" id="KAA0147006.1"/>
    </source>
</evidence>
<dbReference type="EMBL" id="VLTN01000073">
    <property type="protein sequence ID" value="KAA0147006.1"/>
    <property type="molecule type" value="Genomic_DNA"/>
</dbReference>
<feature type="transmembrane region" description="Helical" evidence="10">
    <location>
        <begin position="233"/>
        <end position="250"/>
    </location>
</feature>
<feature type="transmembrane region" description="Helical" evidence="10">
    <location>
        <begin position="204"/>
        <end position="221"/>
    </location>
</feature>
<comment type="subcellular location">
    <subcellularLocation>
        <location evidence="1">Membrane</location>
        <topology evidence="1">Multi-pass membrane protein</topology>
    </subcellularLocation>
</comment>
<evidence type="ECO:0000256" key="8">
    <source>
        <dbReference type="ARBA" id="ARBA00023136"/>
    </source>
</evidence>
<comment type="caution">
    <text evidence="10">Lacks conserved residue(s) required for the propagation of feature annotation.</text>
</comment>
<dbReference type="GO" id="GO:0034625">
    <property type="term" value="P:fatty acid elongation, monounsaturated fatty acid"/>
    <property type="evidence" value="ECO:0007669"/>
    <property type="project" value="TreeGrafter"/>
</dbReference>
<dbReference type="Proteomes" id="UP000323011">
    <property type="component" value="Unassembled WGS sequence"/>
</dbReference>
<evidence type="ECO:0000256" key="7">
    <source>
        <dbReference type="ARBA" id="ARBA00023098"/>
    </source>
</evidence>
<dbReference type="InterPro" id="IPR002076">
    <property type="entry name" value="ELO_fam"/>
</dbReference>
<gene>
    <name evidence="11" type="ORF">FNF29_07633</name>
    <name evidence="12" type="ORF">FNF31_06135</name>
</gene>
<reference evidence="13 14" key="1">
    <citation type="submission" date="2019-07" db="EMBL/GenBank/DDBJ databases">
        <title>Genomes of Cafeteria roenbergensis.</title>
        <authorList>
            <person name="Fischer M.G."/>
            <person name="Hackl T."/>
            <person name="Roman M."/>
        </authorList>
    </citation>
    <scope>NUCLEOTIDE SEQUENCE [LARGE SCALE GENOMIC DNA]</scope>
    <source>
        <strain evidence="11 13">BVI</strain>
        <strain evidence="12 14">Cflag</strain>
    </source>
</reference>
<dbReference type="GO" id="GO:0034626">
    <property type="term" value="P:fatty acid elongation, polyunsaturated fatty acid"/>
    <property type="evidence" value="ECO:0007669"/>
    <property type="project" value="TreeGrafter"/>
</dbReference>
<keyword evidence="3 10" id="KW-0808">Transferase</keyword>
<dbReference type="EC" id="2.3.1.-" evidence="10"/>
<feature type="transmembrane region" description="Helical" evidence="10">
    <location>
        <begin position="94"/>
        <end position="113"/>
    </location>
</feature>
<dbReference type="EMBL" id="VLTM01000089">
    <property type="protein sequence ID" value="KAA0155067.1"/>
    <property type="molecule type" value="Genomic_DNA"/>
</dbReference>
<feature type="transmembrane region" description="Helical" evidence="10">
    <location>
        <begin position="262"/>
        <end position="284"/>
    </location>
</feature>
<keyword evidence="8 10" id="KW-0472">Membrane</keyword>
<proteinExistence type="inferred from homology"/>
<evidence type="ECO:0000313" key="14">
    <source>
        <dbReference type="Proteomes" id="UP000325113"/>
    </source>
</evidence>
<keyword evidence="4 10" id="KW-0812">Transmembrane</keyword>
<name>A0A5A8C1V6_CAFRO</name>
<dbReference type="AlphaFoldDB" id="A0A5A8C1V6"/>
<evidence type="ECO:0000256" key="5">
    <source>
        <dbReference type="ARBA" id="ARBA00022832"/>
    </source>
</evidence>
<dbReference type="GO" id="GO:0009922">
    <property type="term" value="F:fatty acid elongase activity"/>
    <property type="evidence" value="ECO:0007669"/>
    <property type="project" value="InterPro"/>
</dbReference>
<accession>A0A5A8C1V6</accession>
<keyword evidence="5 10" id="KW-0276">Fatty acid metabolism</keyword>
<feature type="transmembrane region" description="Helical" evidence="10">
    <location>
        <begin position="125"/>
        <end position="144"/>
    </location>
</feature>
<evidence type="ECO:0000313" key="13">
    <source>
        <dbReference type="Proteomes" id="UP000323011"/>
    </source>
</evidence>
<dbReference type="PANTHER" id="PTHR11157">
    <property type="entry name" value="FATTY ACID ACYL TRANSFERASE-RELATED"/>
    <property type="match status" value="1"/>
</dbReference>
<evidence type="ECO:0000256" key="1">
    <source>
        <dbReference type="ARBA" id="ARBA00004141"/>
    </source>
</evidence>
<keyword evidence="2 10" id="KW-0444">Lipid biosynthesis</keyword>
<comment type="catalytic activity">
    <reaction evidence="10">
        <text>an acyl-CoA + malonyl-CoA + H(+) = a 3-oxoacyl-CoA + CO2 + CoA</text>
        <dbReference type="Rhea" id="RHEA:50252"/>
        <dbReference type="ChEBI" id="CHEBI:15378"/>
        <dbReference type="ChEBI" id="CHEBI:16526"/>
        <dbReference type="ChEBI" id="CHEBI:57287"/>
        <dbReference type="ChEBI" id="CHEBI:57384"/>
        <dbReference type="ChEBI" id="CHEBI:58342"/>
        <dbReference type="ChEBI" id="CHEBI:90726"/>
    </reaction>
    <physiologicalReaction direction="left-to-right" evidence="10">
        <dbReference type="Rhea" id="RHEA:50253"/>
    </physiologicalReaction>
</comment>
<protein>
    <recommendedName>
        <fullName evidence="10">Elongation of fatty acids protein</fullName>
        <ecNumber evidence="10">2.3.1.-</ecNumber>
    </recommendedName>
</protein>
<evidence type="ECO:0000256" key="6">
    <source>
        <dbReference type="ARBA" id="ARBA00022989"/>
    </source>
</evidence>
<feature type="transmembrane region" description="Helical" evidence="10">
    <location>
        <begin position="56"/>
        <end position="74"/>
    </location>
</feature>
<dbReference type="Pfam" id="PF01151">
    <property type="entry name" value="ELO"/>
    <property type="match status" value="1"/>
</dbReference>
<evidence type="ECO:0000256" key="3">
    <source>
        <dbReference type="ARBA" id="ARBA00022679"/>
    </source>
</evidence>
<comment type="caution">
    <text evidence="11">The sequence shown here is derived from an EMBL/GenBank/DDBJ whole genome shotgun (WGS) entry which is preliminary data.</text>
</comment>
<dbReference type="GO" id="GO:0042761">
    <property type="term" value="P:very long-chain fatty acid biosynthetic process"/>
    <property type="evidence" value="ECO:0007669"/>
    <property type="project" value="TreeGrafter"/>
</dbReference>
<sequence length="343" mass="38536">MTNKAVANGKKHDVVVSPDAEQTRPTMMSARNMSDFGAAFLAPFVEPLGLRPEKMFFPLGLCLVHSFFLFGIWTELSGREEPAAFMHEWISCEWVAILTALYLVLVFVGPRLMEGRPAADIKEWMVVYNFYQTALNAFMVVALVGSAVNRGLELQAQGHGLVMWAQPVKGTPALMVLGLYVHFNNKFIEYLDTLFMVLRHKTGQLTFLHCWHHFLMGFAWFCVLKNAAGGAAWYGSTANSFIHVIMYGYYGLRSVGVKLPTFLKAAVTQAQLLQFFLVSLQSFWGIHDWLTTGNEVYPIWLTLLQLGVMVNMFVMFSGFYIRAYLSKPSKKDAAAAPKAVKSE</sequence>